<sequence>MEKQIVAQALLAQAEERLIAGEYQEAISRFTQSFRVHANIKAKYGVMICYYNMKNYPNAILSAKESLDLVKNLSDQQVKDKYYEKIALCMGKALERLGNLEEAYCALAEITQYISLSNLLVQEKILRLNIEKNSLEEYKTLNFIIKNYIEKPGNLSYLISKDWFDKWTDFSTHKSIDPPGPISNASIISLPDPDKFYYDTDPNSYYTNICIKNALYEDQEYVAIPKDAYFILSSTWNIADNEIPRYSIGISDDFITEVEVYLKEIDILILPKITSKEIPIKTICISRRATVNDLRIKLHRVLRDLLLSECLCFEISRLWKVPRIEITDKEFPTNTDEIYIKDSVLLNDQTELEFSDIDARDVVIIEFLTLSGKWTLTNTPSEVCINCKKTGNLTACPGCLVVKYCSIQCQEENYQWHKDLCDQIKSSNQSAEPIRLGMTGLQNLGNTCYMNSAIQCLSHTISLTSYFLNGDFMQSINQASNKRIHLVFSYAGLLKDLWIGTSAIVSPWQFKGTISRLAPQFMGYQQHDSHELITYILNGLHEDLNKAAISNEQNEIIETAKTEEELALKSWERFLLKNQSFIVDNFYGQSKSMLICPECNFQSIRYDPFLTFSLSIPNFEVKKIRVVIVFSNPDKIPIVQNFAVNIDSKINVLKSLIKQFFDISHIMLAAYTNFTLKGFVSDTATIFDIGDKNIIAFEMPENMSDVETIPLVITKTPENKPFSTKSLQTFMRLIFLSRSYTALEIHIILAYYFKSIIEENTGKKLDDGIDALNKFNEMTDPIYLIKIVNQSSNPEKTNCEFCGTKNCKNCVLPQNNEITLREMLNHRRNSKNHFILEIEWNSIVLGLEKLNTSKEFPNIIQEPNLKQASEISLYDCWKFSSESEKLDDKNRWLCPKCQKSVQATKSFHIHKAPKILIIHLIRFKSRSSWSEKINSTVNFPIEGLSLNEFVGENNEAVYDLYAISNHYGSMVGGHYTAYVKSPRGNSWIDMDDSYYFPIKQENLVTPAAYILFYQRRDP</sequence>
<feature type="domain" description="DUSP" evidence="14">
    <location>
        <begin position="132"/>
        <end position="248"/>
    </location>
</feature>
<name>A0AAU9K424_9CILI</name>
<dbReference type="PANTHER" id="PTHR21646">
    <property type="entry name" value="UBIQUITIN CARBOXYL-TERMINAL HYDROLASE"/>
    <property type="match status" value="1"/>
</dbReference>
<evidence type="ECO:0000259" key="12">
    <source>
        <dbReference type="PROSITE" id="PS50235"/>
    </source>
</evidence>
<dbReference type="PROSITE" id="PS50235">
    <property type="entry name" value="USP_3"/>
    <property type="match status" value="1"/>
</dbReference>
<keyword evidence="9" id="KW-0788">Thiol protease</keyword>
<evidence type="ECO:0000256" key="2">
    <source>
        <dbReference type="ARBA" id="ARBA00009085"/>
    </source>
</evidence>
<evidence type="ECO:0000256" key="1">
    <source>
        <dbReference type="ARBA" id="ARBA00000707"/>
    </source>
</evidence>
<comment type="caution">
    <text evidence="15">The sequence shown here is derived from an EMBL/GenBank/DDBJ whole genome shotgun (WGS) entry which is preliminary data.</text>
</comment>
<dbReference type="SUPFAM" id="SSF143791">
    <property type="entry name" value="DUSP-like"/>
    <property type="match status" value="1"/>
</dbReference>
<dbReference type="Gene3D" id="6.10.140.2220">
    <property type="match status" value="1"/>
</dbReference>
<keyword evidence="6 11" id="KW-0863">Zinc-finger</keyword>
<dbReference type="PROSITE" id="PS51283">
    <property type="entry name" value="DUSP"/>
    <property type="match status" value="1"/>
</dbReference>
<dbReference type="InterPro" id="IPR018200">
    <property type="entry name" value="USP_CS"/>
</dbReference>
<evidence type="ECO:0000313" key="15">
    <source>
        <dbReference type="EMBL" id="CAG9331941.1"/>
    </source>
</evidence>
<organism evidence="15 16">
    <name type="scientific">Blepharisma stoltei</name>
    <dbReference type="NCBI Taxonomy" id="1481888"/>
    <lineage>
        <taxon>Eukaryota</taxon>
        <taxon>Sar</taxon>
        <taxon>Alveolata</taxon>
        <taxon>Ciliophora</taxon>
        <taxon>Postciliodesmatophora</taxon>
        <taxon>Heterotrichea</taxon>
        <taxon>Heterotrichida</taxon>
        <taxon>Blepharismidae</taxon>
        <taxon>Blepharisma</taxon>
    </lineage>
</organism>
<proteinExistence type="inferred from homology"/>
<dbReference type="InterPro" id="IPR011990">
    <property type="entry name" value="TPR-like_helical_dom_sf"/>
</dbReference>
<evidence type="ECO:0000256" key="7">
    <source>
        <dbReference type="ARBA" id="ARBA00022786"/>
    </source>
</evidence>
<evidence type="ECO:0000256" key="6">
    <source>
        <dbReference type="ARBA" id="ARBA00022771"/>
    </source>
</evidence>
<dbReference type="GO" id="GO:0008270">
    <property type="term" value="F:zinc ion binding"/>
    <property type="evidence" value="ECO:0007669"/>
    <property type="project" value="UniProtKB-KW"/>
</dbReference>
<dbReference type="InterPro" id="IPR006615">
    <property type="entry name" value="Pept_C19_DUSP"/>
</dbReference>
<dbReference type="Pfam" id="PF00443">
    <property type="entry name" value="UCH"/>
    <property type="match status" value="1"/>
</dbReference>
<dbReference type="SUPFAM" id="SSF144232">
    <property type="entry name" value="HIT/MYND zinc finger-like"/>
    <property type="match status" value="1"/>
</dbReference>
<dbReference type="AlphaFoldDB" id="A0AAU9K424"/>
<evidence type="ECO:0000313" key="16">
    <source>
        <dbReference type="Proteomes" id="UP001162131"/>
    </source>
</evidence>
<dbReference type="SMART" id="SM00695">
    <property type="entry name" value="DUSP"/>
    <property type="match status" value="1"/>
</dbReference>
<gene>
    <name evidence="15" type="ORF">BSTOLATCC_MIC53998</name>
</gene>
<dbReference type="PROSITE" id="PS00972">
    <property type="entry name" value="USP_1"/>
    <property type="match status" value="1"/>
</dbReference>
<dbReference type="Proteomes" id="UP001162131">
    <property type="component" value="Unassembled WGS sequence"/>
</dbReference>
<evidence type="ECO:0000256" key="5">
    <source>
        <dbReference type="ARBA" id="ARBA00022723"/>
    </source>
</evidence>
<comment type="catalytic activity">
    <reaction evidence="1">
        <text>Thiol-dependent hydrolysis of ester, thioester, amide, peptide and isopeptide bonds formed by the C-terminal Gly of ubiquitin (a 76-residue protein attached to proteins as an intracellular targeting signal).</text>
        <dbReference type="EC" id="3.4.19.12"/>
    </reaction>
</comment>
<dbReference type="EMBL" id="CAJZBQ010000053">
    <property type="protein sequence ID" value="CAG9331941.1"/>
    <property type="molecule type" value="Genomic_DNA"/>
</dbReference>
<reference evidence="15" key="1">
    <citation type="submission" date="2021-09" db="EMBL/GenBank/DDBJ databases">
        <authorList>
            <consortium name="AG Swart"/>
            <person name="Singh M."/>
            <person name="Singh A."/>
            <person name="Seah K."/>
            <person name="Emmerich C."/>
        </authorList>
    </citation>
    <scope>NUCLEOTIDE SEQUENCE</scope>
    <source>
        <strain evidence="15">ATCC30299</strain>
    </source>
</reference>
<evidence type="ECO:0000256" key="10">
    <source>
        <dbReference type="ARBA" id="ARBA00022833"/>
    </source>
</evidence>
<keyword evidence="4" id="KW-0645">Protease</keyword>
<keyword evidence="10" id="KW-0862">Zinc</keyword>
<dbReference type="GO" id="GO:0004843">
    <property type="term" value="F:cysteine-type deubiquitinase activity"/>
    <property type="evidence" value="ECO:0007669"/>
    <property type="project" value="UniProtKB-EC"/>
</dbReference>
<dbReference type="InterPro" id="IPR035927">
    <property type="entry name" value="DUSP-like_sf"/>
</dbReference>
<evidence type="ECO:0000256" key="11">
    <source>
        <dbReference type="PROSITE-ProRule" id="PRU00134"/>
    </source>
</evidence>
<dbReference type="GO" id="GO:0006508">
    <property type="term" value="P:proteolysis"/>
    <property type="evidence" value="ECO:0007669"/>
    <property type="project" value="UniProtKB-KW"/>
</dbReference>
<dbReference type="PANTHER" id="PTHR21646:SF24">
    <property type="entry name" value="UBIQUITIN CARBOXYL-TERMINAL HYDROLASE"/>
    <property type="match status" value="1"/>
</dbReference>
<dbReference type="GO" id="GO:0016579">
    <property type="term" value="P:protein deubiquitination"/>
    <property type="evidence" value="ECO:0007669"/>
    <property type="project" value="InterPro"/>
</dbReference>
<dbReference type="Gene3D" id="3.30.2230.10">
    <property type="entry name" value="DUSP-like"/>
    <property type="match status" value="1"/>
</dbReference>
<dbReference type="Gene3D" id="3.90.70.10">
    <property type="entry name" value="Cysteine proteinases"/>
    <property type="match status" value="2"/>
</dbReference>
<dbReference type="Pfam" id="PF06337">
    <property type="entry name" value="DUSP"/>
    <property type="match status" value="1"/>
</dbReference>
<keyword evidence="7" id="KW-0833">Ubl conjugation pathway</keyword>
<dbReference type="PROSITE" id="PS00973">
    <property type="entry name" value="USP_2"/>
    <property type="match status" value="1"/>
</dbReference>
<evidence type="ECO:0000256" key="9">
    <source>
        <dbReference type="ARBA" id="ARBA00022807"/>
    </source>
</evidence>
<dbReference type="InterPro" id="IPR050185">
    <property type="entry name" value="Ub_carboxyl-term_hydrolase"/>
</dbReference>
<dbReference type="Gene3D" id="1.25.40.10">
    <property type="entry name" value="Tetratricopeptide repeat domain"/>
    <property type="match status" value="1"/>
</dbReference>
<dbReference type="SUPFAM" id="SSF54001">
    <property type="entry name" value="Cysteine proteinases"/>
    <property type="match status" value="1"/>
</dbReference>
<evidence type="ECO:0000256" key="4">
    <source>
        <dbReference type="ARBA" id="ARBA00022670"/>
    </source>
</evidence>
<evidence type="ECO:0000259" key="13">
    <source>
        <dbReference type="PROSITE" id="PS50865"/>
    </source>
</evidence>
<feature type="domain" description="USP" evidence="12">
    <location>
        <begin position="439"/>
        <end position="1016"/>
    </location>
</feature>
<dbReference type="PROSITE" id="PS01360">
    <property type="entry name" value="ZF_MYND_1"/>
    <property type="match status" value="1"/>
</dbReference>
<dbReference type="InterPro" id="IPR038765">
    <property type="entry name" value="Papain-like_cys_pep_sf"/>
</dbReference>
<feature type="domain" description="MYND-type" evidence="13">
    <location>
        <begin position="384"/>
        <end position="421"/>
    </location>
</feature>
<dbReference type="InterPro" id="IPR001394">
    <property type="entry name" value="Peptidase_C19_UCH"/>
</dbReference>
<accession>A0AAU9K424</accession>
<keyword evidence="8" id="KW-0378">Hydrolase</keyword>
<evidence type="ECO:0000256" key="3">
    <source>
        <dbReference type="ARBA" id="ARBA00012759"/>
    </source>
</evidence>
<dbReference type="PROSITE" id="PS50865">
    <property type="entry name" value="ZF_MYND_2"/>
    <property type="match status" value="1"/>
</dbReference>
<protein>
    <recommendedName>
        <fullName evidence="3">ubiquitinyl hydrolase 1</fullName>
        <ecNumber evidence="3">3.4.19.12</ecNumber>
    </recommendedName>
</protein>
<evidence type="ECO:0000259" key="14">
    <source>
        <dbReference type="PROSITE" id="PS51283"/>
    </source>
</evidence>
<evidence type="ECO:0000256" key="8">
    <source>
        <dbReference type="ARBA" id="ARBA00022801"/>
    </source>
</evidence>
<dbReference type="EC" id="3.4.19.12" evidence="3"/>
<dbReference type="InterPro" id="IPR028889">
    <property type="entry name" value="USP"/>
</dbReference>
<dbReference type="InterPro" id="IPR002893">
    <property type="entry name" value="Znf_MYND"/>
</dbReference>
<dbReference type="Pfam" id="PF01753">
    <property type="entry name" value="zf-MYND"/>
    <property type="match status" value="1"/>
</dbReference>
<keyword evidence="5" id="KW-0479">Metal-binding</keyword>
<comment type="similarity">
    <text evidence="2">Belongs to the peptidase C19 family.</text>
</comment>
<dbReference type="SUPFAM" id="SSF48452">
    <property type="entry name" value="TPR-like"/>
    <property type="match status" value="1"/>
</dbReference>
<keyword evidence="16" id="KW-1185">Reference proteome</keyword>